<keyword evidence="2 3" id="KW-0802">TPR repeat</keyword>
<evidence type="ECO:0000256" key="1">
    <source>
        <dbReference type="ARBA" id="ARBA00022737"/>
    </source>
</evidence>
<dbReference type="Proteomes" id="UP000590740">
    <property type="component" value="Unassembled WGS sequence"/>
</dbReference>
<feature type="repeat" description="TPR" evidence="3">
    <location>
        <begin position="424"/>
        <end position="457"/>
    </location>
</feature>
<evidence type="ECO:0000313" key="6">
    <source>
        <dbReference type="Proteomes" id="UP000590740"/>
    </source>
</evidence>
<keyword evidence="6" id="KW-1185">Reference proteome</keyword>
<feature type="chain" id="PRO_5031060722" evidence="4">
    <location>
        <begin position="32"/>
        <end position="595"/>
    </location>
</feature>
<dbReference type="SMART" id="SM00028">
    <property type="entry name" value="TPR"/>
    <property type="match status" value="8"/>
</dbReference>
<dbReference type="SUPFAM" id="SSF48452">
    <property type="entry name" value="TPR-like"/>
    <property type="match status" value="3"/>
</dbReference>
<dbReference type="Gene3D" id="1.25.40.10">
    <property type="entry name" value="Tetratricopeptide repeat domain"/>
    <property type="match status" value="5"/>
</dbReference>
<dbReference type="AlphaFoldDB" id="A0A7W7YGD7"/>
<accession>A0A7W7YGD7</accession>
<reference evidence="5 6" key="1">
    <citation type="submission" date="2020-08" db="EMBL/GenBank/DDBJ databases">
        <title>Genomic Encyclopedia of Type Strains, Phase IV (KMG-IV): sequencing the most valuable type-strain genomes for metagenomic binning, comparative biology and taxonomic classification.</title>
        <authorList>
            <person name="Goeker M."/>
        </authorList>
    </citation>
    <scope>NUCLEOTIDE SEQUENCE [LARGE SCALE GENOMIC DNA]</scope>
    <source>
        <strain evidence="5 6">DSM 12252</strain>
    </source>
</reference>
<sequence>MPDWRLTGRALRPCWLFALAALFSSPDSGHAAPAADLSLGVRAADASDLQISPAAATRADVMAHFSAALQFESSGKLRQALEHYLAVFKADPGNPELASHTAGIAMQFQGRPAAIKILQDAVQASPRSPAPLLNLVRFASTYPPEDLFEKDEVPTKALAEALAKFPSHAEVYEVAVMLHLTHKERDKAIEVMTQAANQDSRDPHYWLATGRTAERVWPLGQAEYSQEYRQRVEPFFENALKTAGKADAEQITLEVARQYLLTNNNERARQLCEKLSAEHQNIEARKLLYRLYVAAEQKEKALATLEQIVKQAPNDAEQQRLLAVEYDKLKQPEKAIPHLEAAIQAGGGEFGDYIKLGWELYQTQKFEDMIRVGQRTARLFPDQPLVHYQLAIAHRAREEWAPSIQHFAQAEQHANATQSELLDHLFYYQFGITLERVARYEDASRMLEKSITLTPREEAKAAANTMNFLGYMWLDVGTHLDKAGELISKANELMPDQPAYIDSLGWFHYKKGNYPAALKELQRAESLLQPVSPEDAEILEHVGLTHQALGDKAKALDYLERAAALKTPDDKIRKRIEDELKKMKSGASSSDTQKK</sequence>
<evidence type="ECO:0000256" key="4">
    <source>
        <dbReference type="SAM" id="SignalP"/>
    </source>
</evidence>
<dbReference type="PROSITE" id="PS50005">
    <property type="entry name" value="TPR"/>
    <property type="match status" value="2"/>
</dbReference>
<dbReference type="PANTHER" id="PTHR44858:SF1">
    <property type="entry name" value="UDP-N-ACETYLGLUCOSAMINE--PEPTIDE N-ACETYLGLUCOSAMINYLTRANSFERASE SPINDLY-RELATED"/>
    <property type="match status" value="1"/>
</dbReference>
<dbReference type="Pfam" id="PF14559">
    <property type="entry name" value="TPR_19"/>
    <property type="match status" value="1"/>
</dbReference>
<dbReference type="InterPro" id="IPR050498">
    <property type="entry name" value="Ycf3"/>
</dbReference>
<dbReference type="InterPro" id="IPR019734">
    <property type="entry name" value="TPR_rpt"/>
</dbReference>
<name>A0A7W7YGD7_9BACT</name>
<organism evidence="5 6">
    <name type="scientific">Prosthecobacter vanneervenii</name>
    <dbReference type="NCBI Taxonomy" id="48466"/>
    <lineage>
        <taxon>Bacteria</taxon>
        <taxon>Pseudomonadati</taxon>
        <taxon>Verrucomicrobiota</taxon>
        <taxon>Verrucomicrobiia</taxon>
        <taxon>Verrucomicrobiales</taxon>
        <taxon>Verrucomicrobiaceae</taxon>
        <taxon>Prosthecobacter</taxon>
    </lineage>
</organism>
<evidence type="ECO:0000256" key="2">
    <source>
        <dbReference type="ARBA" id="ARBA00022803"/>
    </source>
</evidence>
<dbReference type="Pfam" id="PF13424">
    <property type="entry name" value="TPR_12"/>
    <property type="match status" value="1"/>
</dbReference>
<evidence type="ECO:0000313" key="5">
    <source>
        <dbReference type="EMBL" id="MBB5035701.1"/>
    </source>
</evidence>
<dbReference type="GO" id="GO:0046813">
    <property type="term" value="P:receptor-mediated virion attachment to host cell"/>
    <property type="evidence" value="ECO:0007669"/>
    <property type="project" value="TreeGrafter"/>
</dbReference>
<dbReference type="EMBL" id="JACHIG010000024">
    <property type="protein sequence ID" value="MBB5035701.1"/>
    <property type="molecule type" value="Genomic_DNA"/>
</dbReference>
<keyword evidence="4" id="KW-0732">Signal</keyword>
<comment type="caution">
    <text evidence="5">The sequence shown here is derived from an EMBL/GenBank/DDBJ whole genome shotgun (WGS) entry which is preliminary data.</text>
</comment>
<protein>
    <submittedName>
        <fullName evidence="5">Tetratricopeptide (TPR) repeat protein</fullName>
    </submittedName>
</protein>
<keyword evidence="1" id="KW-0677">Repeat</keyword>
<dbReference type="InterPro" id="IPR011990">
    <property type="entry name" value="TPR-like_helical_dom_sf"/>
</dbReference>
<dbReference type="PANTHER" id="PTHR44858">
    <property type="entry name" value="TETRATRICOPEPTIDE REPEAT PROTEIN 6"/>
    <property type="match status" value="1"/>
</dbReference>
<evidence type="ECO:0000256" key="3">
    <source>
        <dbReference type="PROSITE-ProRule" id="PRU00339"/>
    </source>
</evidence>
<dbReference type="RefSeq" id="WP_184344759.1">
    <property type="nucleotide sequence ID" value="NZ_JACHIG010000024.1"/>
</dbReference>
<dbReference type="Pfam" id="PF13432">
    <property type="entry name" value="TPR_16"/>
    <property type="match status" value="1"/>
</dbReference>
<proteinExistence type="predicted"/>
<feature type="signal peptide" evidence="4">
    <location>
        <begin position="1"/>
        <end position="31"/>
    </location>
</feature>
<dbReference type="GO" id="GO:0009279">
    <property type="term" value="C:cell outer membrane"/>
    <property type="evidence" value="ECO:0007669"/>
    <property type="project" value="TreeGrafter"/>
</dbReference>
<feature type="repeat" description="TPR" evidence="3">
    <location>
        <begin position="536"/>
        <end position="569"/>
    </location>
</feature>
<gene>
    <name evidence="5" type="ORF">HNQ65_005315</name>
</gene>